<dbReference type="InterPro" id="IPR003838">
    <property type="entry name" value="ABC3_permease_C"/>
</dbReference>
<dbReference type="PANTHER" id="PTHR30489">
    <property type="entry name" value="LIPOPROTEIN-RELEASING SYSTEM TRANSMEMBRANE PROTEIN LOLE"/>
    <property type="match status" value="1"/>
</dbReference>
<evidence type="ECO:0000256" key="1">
    <source>
        <dbReference type="ARBA" id="ARBA00004651"/>
    </source>
</evidence>
<dbReference type="GO" id="GO:0042953">
    <property type="term" value="P:lipoprotein transport"/>
    <property type="evidence" value="ECO:0007669"/>
    <property type="project" value="InterPro"/>
</dbReference>
<reference evidence="11 12" key="1">
    <citation type="journal article" date="2012" name="Science">
        <title>Ecological populations of bacteria act as socially cohesive units of antibiotic production and resistance.</title>
        <authorList>
            <person name="Cordero O.X."/>
            <person name="Wildschutte H."/>
            <person name="Kirkup B."/>
            <person name="Proehl S."/>
            <person name="Ngo L."/>
            <person name="Hussain F."/>
            <person name="Le Roux F."/>
            <person name="Mincer T."/>
            <person name="Polz M.F."/>
        </authorList>
    </citation>
    <scope>NUCLEOTIDE SEQUENCE [LARGE SCALE GENOMIC DNA]</scope>
    <source>
        <strain evidence="11 12">1S-45</strain>
    </source>
</reference>
<dbReference type="STRING" id="1188252.A1QC_11730"/>
<evidence type="ECO:0000256" key="3">
    <source>
        <dbReference type="ARBA" id="ARBA00022448"/>
    </source>
</evidence>
<dbReference type="InterPro" id="IPR025857">
    <property type="entry name" value="MacB_PCD"/>
</dbReference>
<keyword evidence="5 8" id="KW-0812">Transmembrane</keyword>
<organism evidence="11 12">
    <name type="scientific">Vibrio rumoiensis 1S-45</name>
    <dbReference type="NCBI Taxonomy" id="1188252"/>
    <lineage>
        <taxon>Bacteria</taxon>
        <taxon>Pseudomonadati</taxon>
        <taxon>Pseudomonadota</taxon>
        <taxon>Gammaproteobacteria</taxon>
        <taxon>Vibrionales</taxon>
        <taxon>Vibrionaceae</taxon>
        <taxon>Vibrio</taxon>
    </lineage>
</organism>
<dbReference type="Pfam" id="PF02687">
    <property type="entry name" value="FtsX"/>
    <property type="match status" value="1"/>
</dbReference>
<dbReference type="PANTHER" id="PTHR30489:SF8">
    <property type="entry name" value="LIPOPROTEIN-RELEASING SYSTEM TRANSMEMBRANE PROTEIN LOLC"/>
    <property type="match status" value="1"/>
</dbReference>
<dbReference type="InterPro" id="IPR051447">
    <property type="entry name" value="Lipoprotein-release_system"/>
</dbReference>
<keyword evidence="7 8" id="KW-0472">Membrane</keyword>
<feature type="transmembrane region" description="Helical" evidence="8">
    <location>
        <begin position="25"/>
        <end position="48"/>
    </location>
</feature>
<dbReference type="Proteomes" id="UP000094070">
    <property type="component" value="Unassembled WGS sequence"/>
</dbReference>
<evidence type="ECO:0000313" key="12">
    <source>
        <dbReference type="Proteomes" id="UP000094070"/>
    </source>
</evidence>
<evidence type="ECO:0000259" key="10">
    <source>
        <dbReference type="Pfam" id="PF12704"/>
    </source>
</evidence>
<dbReference type="RefSeq" id="WP_017024354.1">
    <property type="nucleotide sequence ID" value="NZ_AJYK02000088.1"/>
</dbReference>
<keyword evidence="4" id="KW-1003">Cell membrane</keyword>
<dbReference type="GO" id="GO:0044874">
    <property type="term" value="P:lipoprotein localization to outer membrane"/>
    <property type="evidence" value="ECO:0007669"/>
    <property type="project" value="TreeGrafter"/>
</dbReference>
<evidence type="ECO:0000256" key="8">
    <source>
        <dbReference type="SAM" id="Phobius"/>
    </source>
</evidence>
<evidence type="ECO:0000256" key="2">
    <source>
        <dbReference type="ARBA" id="ARBA00005236"/>
    </source>
</evidence>
<evidence type="ECO:0000256" key="4">
    <source>
        <dbReference type="ARBA" id="ARBA00022475"/>
    </source>
</evidence>
<dbReference type="AlphaFoldDB" id="A0A1E5E0M4"/>
<evidence type="ECO:0000256" key="7">
    <source>
        <dbReference type="ARBA" id="ARBA00023136"/>
    </source>
</evidence>
<feature type="domain" description="ABC3 transporter permease C-terminal" evidence="9">
    <location>
        <begin position="275"/>
        <end position="399"/>
    </location>
</feature>
<comment type="similarity">
    <text evidence="2">Belongs to the ABC-4 integral membrane protein family. LolC/E subfamily.</text>
</comment>
<dbReference type="Pfam" id="PF12704">
    <property type="entry name" value="MacB_PCD"/>
    <property type="match status" value="1"/>
</dbReference>
<dbReference type="InterPro" id="IPR011925">
    <property type="entry name" value="LolCE_TM"/>
</dbReference>
<keyword evidence="12" id="KW-1185">Reference proteome</keyword>
<dbReference type="EMBL" id="AJYK02000088">
    <property type="protein sequence ID" value="OEF23539.1"/>
    <property type="molecule type" value="Genomic_DNA"/>
</dbReference>
<evidence type="ECO:0000256" key="6">
    <source>
        <dbReference type="ARBA" id="ARBA00022989"/>
    </source>
</evidence>
<dbReference type="NCBIfam" id="TIGR02212">
    <property type="entry name" value="lolCE"/>
    <property type="match status" value="1"/>
</dbReference>
<name>A0A1E5E0M4_9VIBR</name>
<comment type="caution">
    <text evidence="11">The sequence shown here is derived from an EMBL/GenBank/DDBJ whole genome shotgun (WGS) entry which is preliminary data.</text>
</comment>
<comment type="subcellular location">
    <subcellularLocation>
        <location evidence="1">Cell membrane</location>
        <topology evidence="1">Multi-pass membrane protein</topology>
    </subcellularLocation>
</comment>
<feature type="domain" description="MacB-like periplasmic core" evidence="10">
    <location>
        <begin position="29"/>
        <end position="213"/>
    </location>
</feature>
<feature type="transmembrane region" description="Helical" evidence="8">
    <location>
        <begin position="272"/>
        <end position="296"/>
    </location>
</feature>
<accession>A0A1E5E0M4</accession>
<evidence type="ECO:0000313" key="11">
    <source>
        <dbReference type="EMBL" id="OEF23539.1"/>
    </source>
</evidence>
<protein>
    <submittedName>
        <fullName evidence="11">Transporter</fullName>
    </submittedName>
</protein>
<evidence type="ECO:0000259" key="9">
    <source>
        <dbReference type="Pfam" id="PF02687"/>
    </source>
</evidence>
<proteinExistence type="inferred from homology"/>
<dbReference type="OrthoDB" id="9808461at2"/>
<dbReference type="GO" id="GO:0098797">
    <property type="term" value="C:plasma membrane protein complex"/>
    <property type="evidence" value="ECO:0007669"/>
    <property type="project" value="TreeGrafter"/>
</dbReference>
<dbReference type="eggNOG" id="COG4591">
    <property type="taxonomic scope" value="Bacteria"/>
</dbReference>
<sequence>MFHPVSAFIGLRYLKGRSGDKFSRFVSYMSTAGISIGVLSLVTVLSVMNGFEGQLKDKILGVLPQAVVSQGDDRTPFESTPPAFLQKIPHVQDISPIVRSEAIIQSPSKLSAGLMVGIEPREDDPIAQRMMMGSMSGLQAGSYHVFLGHSLARTLNVNMGDKVRLMVTNASQFTPLGRIPSQRNFTVSGIFNTGSDVDSMLMVTNIEDAGRLLRYSSDTISGWRLFFNDPFVVADLSQKVKSDNILPKDWNWSDWRDQRGELFQAVRMEKNMMGLMLGLIIAVAAFNIISALIMVVMEKQSEVAILKTQGMTNHQILAIFMVQGASSGVIGAIVGGVLGTLLASNLNNVMDALGLSLFSAGTELPVVISPLQIMVVILLAIGLSLLATLFPSYRAASVKPAEALRYE</sequence>
<dbReference type="NCBIfam" id="NF008076">
    <property type="entry name" value="PRK10814.1"/>
    <property type="match status" value="1"/>
</dbReference>
<feature type="transmembrane region" description="Helical" evidence="8">
    <location>
        <begin position="317"/>
        <end position="344"/>
    </location>
</feature>
<gene>
    <name evidence="11" type="ORF">A1QC_11730</name>
</gene>
<keyword evidence="6 8" id="KW-1133">Transmembrane helix</keyword>
<feature type="transmembrane region" description="Helical" evidence="8">
    <location>
        <begin position="364"/>
        <end position="390"/>
    </location>
</feature>
<evidence type="ECO:0000256" key="5">
    <source>
        <dbReference type="ARBA" id="ARBA00022692"/>
    </source>
</evidence>
<keyword evidence="3" id="KW-0813">Transport</keyword>